<dbReference type="NCBIfam" id="NF038065">
    <property type="entry name" value="Pr6Pr"/>
    <property type="match status" value="1"/>
</dbReference>
<feature type="transmembrane region" description="Helical" evidence="1">
    <location>
        <begin position="123"/>
        <end position="141"/>
    </location>
</feature>
<dbReference type="KEGG" id="scj:SCANT_v1c08850"/>
<evidence type="ECO:0000256" key="1">
    <source>
        <dbReference type="SAM" id="Phobius"/>
    </source>
</evidence>
<dbReference type="InterPro" id="IPR049713">
    <property type="entry name" value="Pr6Pr-like"/>
</dbReference>
<evidence type="ECO:0000313" key="3">
    <source>
        <dbReference type="Proteomes" id="UP000063919"/>
    </source>
</evidence>
<keyword evidence="1" id="KW-1133">Transmembrane helix</keyword>
<feature type="transmembrane region" description="Helical" evidence="1">
    <location>
        <begin position="153"/>
        <end position="171"/>
    </location>
</feature>
<accession>A0A0M4JJ73</accession>
<organism evidence="2 3">
    <name type="scientific">Spiroplasma cantharicola</name>
    <dbReference type="NCBI Taxonomy" id="362837"/>
    <lineage>
        <taxon>Bacteria</taxon>
        <taxon>Bacillati</taxon>
        <taxon>Mycoplasmatota</taxon>
        <taxon>Mollicutes</taxon>
        <taxon>Entomoplasmatales</taxon>
        <taxon>Spiroplasmataceae</taxon>
        <taxon>Spiroplasma</taxon>
    </lineage>
</organism>
<dbReference type="AlphaFoldDB" id="A0A0M4JJ73"/>
<name>A0A0M4JJ73_9MOLU</name>
<feature type="transmembrane region" description="Helical" evidence="1">
    <location>
        <begin position="49"/>
        <end position="72"/>
    </location>
</feature>
<dbReference type="EMBL" id="CP012622">
    <property type="protein sequence ID" value="ALD66791.1"/>
    <property type="molecule type" value="Genomic_DNA"/>
</dbReference>
<protein>
    <recommendedName>
        <fullName evidence="4">Transmembrane protein</fullName>
    </recommendedName>
</protein>
<dbReference type="OrthoDB" id="390280at2"/>
<keyword evidence="3" id="KW-1185">Reference proteome</keyword>
<feature type="transmembrane region" description="Helical" evidence="1">
    <location>
        <begin position="261"/>
        <end position="286"/>
    </location>
</feature>
<feature type="transmembrane region" description="Helical" evidence="1">
    <location>
        <begin position="84"/>
        <end position="103"/>
    </location>
</feature>
<dbReference type="RefSeq" id="WP_053946539.1">
    <property type="nucleotide sequence ID" value="NZ_CP012622.1"/>
</dbReference>
<dbReference type="Proteomes" id="UP000063919">
    <property type="component" value="Chromosome"/>
</dbReference>
<keyword evidence="1" id="KW-0472">Membrane</keyword>
<dbReference type="STRING" id="362837.SCANT_v1c08850"/>
<sequence length="431" mass="51369">MKFNKDFEFSLKVMILMVLVAFLAFDFVLQIYSPKKNLEGIPTLERLNIYYSFFTTQSNYAVVFYLAMAIFMKKIYNTKPPFSVELAMTVYISLTMIVFWFGLLASVDEMGAYYPSSWVSTSVLHIFIPSIMIGYFIFSCGDQYYSPRKYSKFSLPMNCLYPTGYLIFTMIRGELRYNFYSPEFYSRIYSPPSGNISSAFSGYDYFWNNIWSPENGVIDKTRHFTEQMWYPYWFLNIHQYELSYTVDGQKFIARESFGPQWLVISTFLFACLCITLIVVGLQFIYLRWNNGKFYRWHDIEGKLITREEHAYRIQKQKLKKVTIKNQAKMNLIHKKTEYKVFLKGIKVLEKNERKAKKRDYIKNKLLERKLKIASIKNSKLAEKNNKIQIKRWILSINYKDRAYVKDNLREAERYKKLVKNGVLIFKTKYVN</sequence>
<gene>
    <name evidence="2" type="ORF">SCANT_v1c08850</name>
</gene>
<reference evidence="2 3" key="1">
    <citation type="journal article" date="2015" name="Genome Announc.">
        <title>Complete Genome Sequence of Spiroplasma cantharicola CC-1T (DSM 21588), a Bacterium Isolated from Soldier Beetle (Cantharis carolinus).</title>
        <authorList>
            <person name="Lo W.S."/>
            <person name="Liu P.Y."/>
            <person name="Kuo C.H."/>
        </authorList>
    </citation>
    <scope>NUCLEOTIDE SEQUENCE [LARGE SCALE GENOMIC DNA]</scope>
    <source>
        <strain evidence="2 3">CC-1</strain>
    </source>
</reference>
<keyword evidence="1" id="KW-0812">Transmembrane</keyword>
<feature type="transmembrane region" description="Helical" evidence="1">
    <location>
        <begin position="9"/>
        <end position="29"/>
    </location>
</feature>
<evidence type="ECO:0008006" key="4">
    <source>
        <dbReference type="Google" id="ProtNLM"/>
    </source>
</evidence>
<proteinExistence type="predicted"/>
<evidence type="ECO:0000313" key="2">
    <source>
        <dbReference type="EMBL" id="ALD66791.1"/>
    </source>
</evidence>
<dbReference type="PATRIC" id="fig|362837.3.peg.901"/>